<feature type="compositionally biased region" description="Basic and acidic residues" evidence="1">
    <location>
        <begin position="164"/>
        <end position="173"/>
    </location>
</feature>
<sequence length="187" mass="19782">MVMVKVVGGEGKKKARGVRLAGGDPTLGRRDVHSEIDGNGKLIDGTMVTALGKKKPTTGENAGETWASFRWRRLCGEAEDGSARRPHGTATVGATDLELAEARESEGLRARDAIPSREHKPQSTTMMVWGGRGTSKAATDQQNPHPPRASRASRRWASSAIHVTDLRRGHGAEAARTAAEGIAVGTG</sequence>
<proteinExistence type="predicted"/>
<evidence type="ECO:0000313" key="2">
    <source>
        <dbReference type="EMBL" id="GMN36578.1"/>
    </source>
</evidence>
<dbReference type="EMBL" id="BTGU01000006">
    <property type="protein sequence ID" value="GMN36578.1"/>
    <property type="molecule type" value="Genomic_DNA"/>
</dbReference>
<protein>
    <submittedName>
        <fullName evidence="2">Uncharacterized protein</fullName>
    </submittedName>
</protein>
<name>A0AA88CVP6_FICCA</name>
<keyword evidence="3" id="KW-1185">Reference proteome</keyword>
<feature type="compositionally biased region" description="Low complexity" evidence="1">
    <location>
        <begin position="174"/>
        <end position="187"/>
    </location>
</feature>
<feature type="region of interest" description="Disordered" evidence="1">
    <location>
        <begin position="115"/>
        <end position="187"/>
    </location>
</feature>
<evidence type="ECO:0000313" key="3">
    <source>
        <dbReference type="Proteomes" id="UP001187192"/>
    </source>
</evidence>
<accession>A0AA88CVP6</accession>
<gene>
    <name evidence="2" type="ORF">TIFTF001_006136</name>
</gene>
<dbReference type="Proteomes" id="UP001187192">
    <property type="component" value="Unassembled WGS sequence"/>
</dbReference>
<reference evidence="2" key="1">
    <citation type="submission" date="2023-07" db="EMBL/GenBank/DDBJ databases">
        <title>draft genome sequence of fig (Ficus carica).</title>
        <authorList>
            <person name="Takahashi T."/>
            <person name="Nishimura K."/>
        </authorList>
    </citation>
    <scope>NUCLEOTIDE SEQUENCE</scope>
</reference>
<evidence type="ECO:0000256" key="1">
    <source>
        <dbReference type="SAM" id="MobiDB-lite"/>
    </source>
</evidence>
<organism evidence="2 3">
    <name type="scientific">Ficus carica</name>
    <name type="common">Common fig</name>
    <dbReference type="NCBI Taxonomy" id="3494"/>
    <lineage>
        <taxon>Eukaryota</taxon>
        <taxon>Viridiplantae</taxon>
        <taxon>Streptophyta</taxon>
        <taxon>Embryophyta</taxon>
        <taxon>Tracheophyta</taxon>
        <taxon>Spermatophyta</taxon>
        <taxon>Magnoliopsida</taxon>
        <taxon>eudicotyledons</taxon>
        <taxon>Gunneridae</taxon>
        <taxon>Pentapetalae</taxon>
        <taxon>rosids</taxon>
        <taxon>fabids</taxon>
        <taxon>Rosales</taxon>
        <taxon>Moraceae</taxon>
        <taxon>Ficeae</taxon>
        <taxon>Ficus</taxon>
    </lineage>
</organism>
<dbReference type="AlphaFoldDB" id="A0AA88CVP6"/>
<comment type="caution">
    <text evidence="2">The sequence shown here is derived from an EMBL/GenBank/DDBJ whole genome shotgun (WGS) entry which is preliminary data.</text>
</comment>